<dbReference type="Proteomes" id="UP000242502">
    <property type="component" value="Unassembled WGS sequence"/>
</dbReference>
<comment type="caution">
    <text evidence="2">The sequence shown here is derived from an EMBL/GenBank/DDBJ whole genome shotgun (WGS) entry which is preliminary data.</text>
</comment>
<evidence type="ECO:0000313" key="3">
    <source>
        <dbReference type="Proteomes" id="UP000242502"/>
    </source>
</evidence>
<protein>
    <submittedName>
        <fullName evidence="2">Phosphoribosyl transferase</fullName>
    </submittedName>
</protein>
<keyword evidence="2" id="KW-0808">Transferase</keyword>
<sequence>MFQQFENKREAGKQLAEALNDYEGRQDCLILALPRGGVPVAYEVAKRLSLPLDVLLVRKLGVPGHEELAMGAIATGGIRVINHNILQQLYLSPAALEQVTIKEEKELNRRNRLYRGNLPIPDLKRKTIIVVDDGLATGATMKAAVATLQAAKANSIIVAVPVGATFTCYELAELADKVVCLYRPDPFGGVGQWYTDFSQTSDEEVQQLLAHAKHQPMNELVNT</sequence>
<name>A0A1D2QSD6_9GAMM</name>
<dbReference type="Pfam" id="PF00156">
    <property type="entry name" value="Pribosyltran"/>
    <property type="match status" value="1"/>
</dbReference>
<evidence type="ECO:0000313" key="2">
    <source>
        <dbReference type="EMBL" id="ODS24502.1"/>
    </source>
</evidence>
<dbReference type="Gene3D" id="3.40.50.2020">
    <property type="match status" value="1"/>
</dbReference>
<organism evidence="2 3">
    <name type="scientific">Candidatus Endobugula sertula</name>
    <name type="common">Bugula neritina bacterial symbiont</name>
    <dbReference type="NCBI Taxonomy" id="62101"/>
    <lineage>
        <taxon>Bacteria</taxon>
        <taxon>Pseudomonadati</taxon>
        <taxon>Pseudomonadota</taxon>
        <taxon>Gammaproteobacteria</taxon>
        <taxon>Cellvibrionales</taxon>
        <taxon>Cellvibrionaceae</taxon>
        <taxon>Candidatus Endobugula</taxon>
    </lineage>
</organism>
<dbReference type="AlphaFoldDB" id="A0A1D2QSD6"/>
<dbReference type="CDD" id="cd06223">
    <property type="entry name" value="PRTases_typeI"/>
    <property type="match status" value="1"/>
</dbReference>
<accession>A0A1D2QSD6</accession>
<dbReference type="EMBL" id="MDLC01000008">
    <property type="protein sequence ID" value="ODS24502.1"/>
    <property type="molecule type" value="Genomic_DNA"/>
</dbReference>
<gene>
    <name evidence="2" type="ORF">AB835_03415</name>
</gene>
<dbReference type="STRING" id="62101.AB835_03415"/>
<dbReference type="GO" id="GO:0016740">
    <property type="term" value="F:transferase activity"/>
    <property type="evidence" value="ECO:0007669"/>
    <property type="project" value="UniProtKB-KW"/>
</dbReference>
<reference evidence="2 3" key="1">
    <citation type="journal article" date="2016" name="Appl. Environ. Microbiol.">
        <title>Lack of Overt Genome Reduction in the Bryostatin-Producing Bryozoan Symbiont "Candidatus Endobugula sertula".</title>
        <authorList>
            <person name="Miller I.J."/>
            <person name="Vanee N."/>
            <person name="Fong S.S."/>
            <person name="Lim-Fong G.E."/>
            <person name="Kwan J.C."/>
        </authorList>
    </citation>
    <scope>NUCLEOTIDE SEQUENCE [LARGE SCALE GENOMIC DNA]</scope>
    <source>
        <strain evidence="2">AB1-4</strain>
    </source>
</reference>
<dbReference type="Gene3D" id="3.30.1310.20">
    <property type="entry name" value="PRTase-like"/>
    <property type="match status" value="1"/>
</dbReference>
<dbReference type="InterPro" id="IPR029057">
    <property type="entry name" value="PRTase-like"/>
</dbReference>
<evidence type="ECO:0000259" key="1">
    <source>
        <dbReference type="Pfam" id="PF00156"/>
    </source>
</evidence>
<feature type="domain" description="Phosphoribosyltransferase" evidence="1">
    <location>
        <begin position="11"/>
        <end position="162"/>
    </location>
</feature>
<dbReference type="SUPFAM" id="SSF53271">
    <property type="entry name" value="PRTase-like"/>
    <property type="match status" value="1"/>
</dbReference>
<proteinExistence type="predicted"/>
<dbReference type="InterPro" id="IPR000836">
    <property type="entry name" value="PRTase_dom"/>
</dbReference>